<name>A0A8W8IGM2_MAGGI</name>
<organism evidence="3 4">
    <name type="scientific">Magallana gigas</name>
    <name type="common">Pacific oyster</name>
    <name type="synonym">Crassostrea gigas</name>
    <dbReference type="NCBI Taxonomy" id="29159"/>
    <lineage>
        <taxon>Eukaryota</taxon>
        <taxon>Metazoa</taxon>
        <taxon>Spiralia</taxon>
        <taxon>Lophotrochozoa</taxon>
        <taxon>Mollusca</taxon>
        <taxon>Bivalvia</taxon>
        <taxon>Autobranchia</taxon>
        <taxon>Pteriomorphia</taxon>
        <taxon>Ostreida</taxon>
        <taxon>Ostreoidea</taxon>
        <taxon>Ostreidae</taxon>
        <taxon>Magallana</taxon>
    </lineage>
</organism>
<dbReference type="GO" id="GO:0051959">
    <property type="term" value="F:dynein light intermediate chain binding"/>
    <property type="evidence" value="ECO:0007669"/>
    <property type="project" value="InterPro"/>
</dbReference>
<dbReference type="Proteomes" id="UP000005408">
    <property type="component" value="Unassembled WGS sequence"/>
</dbReference>
<dbReference type="Pfam" id="PF12780">
    <property type="entry name" value="AAA_8"/>
    <property type="match status" value="1"/>
</dbReference>
<evidence type="ECO:0000259" key="2">
    <source>
        <dbReference type="Pfam" id="PF12780"/>
    </source>
</evidence>
<dbReference type="Gene3D" id="3.40.50.300">
    <property type="entry name" value="P-loop containing nucleotide triphosphate hydrolases"/>
    <property type="match status" value="1"/>
</dbReference>
<evidence type="ECO:0000256" key="1">
    <source>
        <dbReference type="ARBA" id="ARBA00008887"/>
    </source>
</evidence>
<protein>
    <recommendedName>
        <fullName evidence="2">Dynein heavy chain AAA module D4 domain-containing protein</fullName>
    </recommendedName>
</protein>
<reference evidence="3" key="1">
    <citation type="submission" date="2022-08" db="UniProtKB">
        <authorList>
            <consortium name="EnsemblMetazoa"/>
        </authorList>
    </citation>
    <scope>IDENTIFICATION</scope>
    <source>
        <strain evidence="3">05x7-T-G4-1.051#20</strain>
    </source>
</reference>
<dbReference type="AlphaFoldDB" id="A0A8W8IGM2"/>
<evidence type="ECO:0000313" key="3">
    <source>
        <dbReference type="EnsemblMetazoa" id="G13926.1:cds"/>
    </source>
</evidence>
<dbReference type="InterPro" id="IPR024317">
    <property type="entry name" value="Dynein_heavy_chain_D4_dom"/>
</dbReference>
<dbReference type="GO" id="GO:0030286">
    <property type="term" value="C:dynein complex"/>
    <property type="evidence" value="ECO:0007669"/>
    <property type="project" value="InterPro"/>
</dbReference>
<evidence type="ECO:0000313" key="4">
    <source>
        <dbReference type="Proteomes" id="UP000005408"/>
    </source>
</evidence>
<dbReference type="GO" id="GO:0007018">
    <property type="term" value="P:microtubule-based movement"/>
    <property type="evidence" value="ECO:0007669"/>
    <property type="project" value="InterPro"/>
</dbReference>
<comment type="similarity">
    <text evidence="1">Belongs to the dynein heavy chain family.</text>
</comment>
<dbReference type="InterPro" id="IPR027417">
    <property type="entry name" value="P-loop_NTPase"/>
</dbReference>
<feature type="domain" description="Dynein heavy chain AAA module D4" evidence="2">
    <location>
        <begin position="45"/>
        <end position="99"/>
    </location>
</feature>
<sequence length="106" mass="12540">MRHLKIWRTYQWVQSSPSHLSLTCSRGLHNQDPLIFVLSPEVIRLKRLYWQAGVDYMTTVFIFNETQVMEEGFLEDINNVLSSGEVPNLYKPDEFEEVLYTPLYLN</sequence>
<proteinExistence type="inferred from homology"/>
<dbReference type="PANTHER" id="PTHR46961">
    <property type="entry name" value="DYNEIN HEAVY CHAIN 1, AXONEMAL-LIKE PROTEIN"/>
    <property type="match status" value="1"/>
</dbReference>
<keyword evidence="4" id="KW-1185">Reference proteome</keyword>
<dbReference type="InterPro" id="IPR026983">
    <property type="entry name" value="DHC"/>
</dbReference>
<dbReference type="PANTHER" id="PTHR46961:SF8">
    <property type="entry name" value="DYNEIN AXONEMAL HEAVY CHAIN 7"/>
    <property type="match status" value="1"/>
</dbReference>
<accession>A0A8W8IGM2</accession>
<dbReference type="EnsemblMetazoa" id="G13926.1">
    <property type="protein sequence ID" value="G13926.1:cds"/>
    <property type="gene ID" value="G13926"/>
</dbReference>
<dbReference type="GO" id="GO:0045505">
    <property type="term" value="F:dynein intermediate chain binding"/>
    <property type="evidence" value="ECO:0007669"/>
    <property type="project" value="InterPro"/>
</dbReference>